<proteinExistence type="predicted"/>
<evidence type="ECO:0000313" key="3">
    <source>
        <dbReference type="Proteomes" id="UP000054270"/>
    </source>
</evidence>
<dbReference type="InterPro" id="IPR038717">
    <property type="entry name" value="Tc1-like_DDE_dom"/>
</dbReference>
<dbReference type="STRING" id="945553.A0A0D2Q0P4"/>
<dbReference type="OrthoDB" id="2142724at2759"/>
<evidence type="ECO:0000259" key="1">
    <source>
        <dbReference type="Pfam" id="PF13358"/>
    </source>
</evidence>
<protein>
    <recommendedName>
        <fullName evidence="1">Tc1-like transposase DDE domain-containing protein</fullName>
    </recommendedName>
</protein>
<reference evidence="3" key="1">
    <citation type="submission" date="2014-04" db="EMBL/GenBank/DDBJ databases">
        <title>Evolutionary Origins and Diversification of the Mycorrhizal Mutualists.</title>
        <authorList>
            <consortium name="DOE Joint Genome Institute"/>
            <consortium name="Mycorrhizal Genomics Consortium"/>
            <person name="Kohler A."/>
            <person name="Kuo A."/>
            <person name="Nagy L.G."/>
            <person name="Floudas D."/>
            <person name="Copeland A."/>
            <person name="Barry K.W."/>
            <person name="Cichocki N."/>
            <person name="Veneault-Fourrey C."/>
            <person name="LaButti K."/>
            <person name="Lindquist E.A."/>
            <person name="Lipzen A."/>
            <person name="Lundell T."/>
            <person name="Morin E."/>
            <person name="Murat C."/>
            <person name="Riley R."/>
            <person name="Ohm R."/>
            <person name="Sun H."/>
            <person name="Tunlid A."/>
            <person name="Henrissat B."/>
            <person name="Grigoriev I.V."/>
            <person name="Hibbett D.S."/>
            <person name="Martin F."/>
        </authorList>
    </citation>
    <scope>NUCLEOTIDE SEQUENCE [LARGE SCALE GENOMIC DNA]</scope>
    <source>
        <strain evidence="3">FD-334 SS-4</strain>
    </source>
</reference>
<dbReference type="GO" id="GO:0003676">
    <property type="term" value="F:nucleic acid binding"/>
    <property type="evidence" value="ECO:0007669"/>
    <property type="project" value="InterPro"/>
</dbReference>
<dbReference type="Gene3D" id="3.30.420.10">
    <property type="entry name" value="Ribonuclease H-like superfamily/Ribonuclease H"/>
    <property type="match status" value="1"/>
</dbReference>
<dbReference type="AlphaFoldDB" id="A0A0D2Q0P4"/>
<keyword evidence="3" id="KW-1185">Reference proteome</keyword>
<dbReference type="OMA" id="MIASTVC"/>
<sequence length="184" mass="21316">MPYRTISRDLKLAAVRLYEREILPLDDILDIMAFSRRTFFRILRLWRTGVSYKKLKRIASERKEEARNAYIAHIAQYEPEEIGFLDETSKNEKTAARGYGRSKKGRRAVMRQRFVRGTRLSATALLTVDGILASTVVEGSMNREMYLDFLEHRVMPITSPYPGPLSVLIMDNARIHHGDEILEL</sequence>
<organism evidence="2 3">
    <name type="scientific">Hypholoma sublateritium (strain FD-334 SS-4)</name>
    <dbReference type="NCBI Taxonomy" id="945553"/>
    <lineage>
        <taxon>Eukaryota</taxon>
        <taxon>Fungi</taxon>
        <taxon>Dikarya</taxon>
        <taxon>Basidiomycota</taxon>
        <taxon>Agaricomycotina</taxon>
        <taxon>Agaricomycetes</taxon>
        <taxon>Agaricomycetidae</taxon>
        <taxon>Agaricales</taxon>
        <taxon>Agaricineae</taxon>
        <taxon>Strophariaceae</taxon>
        <taxon>Hypholoma</taxon>
    </lineage>
</organism>
<name>A0A0D2Q0P4_HYPSF</name>
<dbReference type="Pfam" id="PF13358">
    <property type="entry name" value="DDE_3"/>
    <property type="match status" value="1"/>
</dbReference>
<dbReference type="Proteomes" id="UP000054270">
    <property type="component" value="Unassembled WGS sequence"/>
</dbReference>
<accession>A0A0D2Q0P4</accession>
<evidence type="ECO:0000313" key="2">
    <source>
        <dbReference type="EMBL" id="KJA25110.1"/>
    </source>
</evidence>
<feature type="domain" description="Tc1-like transposase DDE" evidence="1">
    <location>
        <begin position="83"/>
        <end position="181"/>
    </location>
</feature>
<feature type="non-terminal residue" evidence="2">
    <location>
        <position position="184"/>
    </location>
</feature>
<dbReference type="PANTHER" id="PTHR46564">
    <property type="entry name" value="TRANSPOSASE"/>
    <property type="match status" value="1"/>
</dbReference>
<dbReference type="PANTHER" id="PTHR46564:SF1">
    <property type="entry name" value="TRANSPOSASE"/>
    <property type="match status" value="1"/>
</dbReference>
<gene>
    <name evidence="2" type="ORF">HYPSUDRAFT_102826</name>
</gene>
<dbReference type="EMBL" id="KN817533">
    <property type="protein sequence ID" value="KJA25110.1"/>
    <property type="molecule type" value="Genomic_DNA"/>
</dbReference>
<dbReference type="InterPro" id="IPR036397">
    <property type="entry name" value="RNaseH_sf"/>
</dbReference>